<reference evidence="1" key="1">
    <citation type="journal article" date="2021" name="Mol. Plant Microbe Interact.">
        <title>Complete Genome Sequence of the Plant-Pathogenic Fungus Colletotrichum lupini.</title>
        <authorList>
            <person name="Baroncelli R."/>
            <person name="Pensec F."/>
            <person name="Da Lio D."/>
            <person name="Boufleur T."/>
            <person name="Vicente I."/>
            <person name="Sarrocco S."/>
            <person name="Picot A."/>
            <person name="Baraldi E."/>
            <person name="Sukno S."/>
            <person name="Thon M."/>
            <person name="Le Floch G."/>
        </authorList>
    </citation>
    <scope>NUCLEOTIDE SEQUENCE</scope>
    <source>
        <strain evidence="1">IMI 504893</strain>
    </source>
</reference>
<gene>
    <name evidence="1" type="ORF">CLUP02_16903</name>
</gene>
<dbReference type="GeneID" id="73350831"/>
<protein>
    <submittedName>
        <fullName evidence="1">Uncharacterized protein</fullName>
    </submittedName>
</protein>
<proteinExistence type="predicted"/>
<accession>A0A9Q8T8U4</accession>
<sequence length="71" mass="8052">MQLISGPSATNDQLGWIFYISPGWGVSARKKNIDSPSFRETTKPFWDKKCEVKQLDCANTRCQETAISLRT</sequence>
<evidence type="ECO:0000313" key="1">
    <source>
        <dbReference type="EMBL" id="UQC91369.1"/>
    </source>
</evidence>
<dbReference type="AlphaFoldDB" id="A0A9Q8T8U4"/>
<dbReference type="KEGG" id="clup:CLUP02_16903"/>
<dbReference type="RefSeq" id="XP_049152968.1">
    <property type="nucleotide sequence ID" value="XM_049295821.1"/>
</dbReference>
<name>A0A9Q8T8U4_9PEZI</name>
<keyword evidence="2" id="KW-1185">Reference proteome</keyword>
<dbReference type="EMBL" id="CP019481">
    <property type="protein sequence ID" value="UQC91369.1"/>
    <property type="molecule type" value="Genomic_DNA"/>
</dbReference>
<evidence type="ECO:0000313" key="2">
    <source>
        <dbReference type="Proteomes" id="UP000830671"/>
    </source>
</evidence>
<organism evidence="1 2">
    <name type="scientific">Colletotrichum lupini</name>
    <dbReference type="NCBI Taxonomy" id="145971"/>
    <lineage>
        <taxon>Eukaryota</taxon>
        <taxon>Fungi</taxon>
        <taxon>Dikarya</taxon>
        <taxon>Ascomycota</taxon>
        <taxon>Pezizomycotina</taxon>
        <taxon>Sordariomycetes</taxon>
        <taxon>Hypocreomycetidae</taxon>
        <taxon>Glomerellales</taxon>
        <taxon>Glomerellaceae</taxon>
        <taxon>Colletotrichum</taxon>
        <taxon>Colletotrichum acutatum species complex</taxon>
    </lineage>
</organism>
<dbReference type="Proteomes" id="UP000830671">
    <property type="component" value="Chromosome 9"/>
</dbReference>